<comment type="cofactor">
    <cofactor evidence="1">
        <name>FAD</name>
        <dbReference type="ChEBI" id="CHEBI:57692"/>
    </cofactor>
</comment>
<dbReference type="InterPro" id="IPR015345">
    <property type="entry name" value="Cytokinin_DH_FAD/cytokin-bd"/>
</dbReference>
<dbReference type="EC" id="1.5.99.12" evidence="3"/>
<dbReference type="SUPFAM" id="SSF55103">
    <property type="entry name" value="FAD-linked oxidases, C-terminal domain"/>
    <property type="match status" value="1"/>
</dbReference>
<dbReference type="GO" id="GO:0071949">
    <property type="term" value="F:FAD binding"/>
    <property type="evidence" value="ECO:0007669"/>
    <property type="project" value="InterPro"/>
</dbReference>
<keyword evidence="4" id="KW-0285">Flavoprotein</keyword>
<dbReference type="InterPro" id="IPR016164">
    <property type="entry name" value="FAD-linked_Oxase-like_C"/>
</dbReference>
<name>A0A1D1ZM00_9ARAE</name>
<dbReference type="PANTHER" id="PTHR13878">
    <property type="entry name" value="GULONOLACTONE OXIDASE"/>
    <property type="match status" value="1"/>
</dbReference>
<dbReference type="Gene3D" id="3.30.465.10">
    <property type="match status" value="1"/>
</dbReference>
<dbReference type="InterPro" id="IPR050432">
    <property type="entry name" value="FAD-linked_Oxidoreductases_BP"/>
</dbReference>
<dbReference type="InterPro" id="IPR016170">
    <property type="entry name" value="Cytok_DH_C_sf"/>
</dbReference>
<evidence type="ECO:0000256" key="5">
    <source>
        <dbReference type="ARBA" id="ARBA00022827"/>
    </source>
</evidence>
<dbReference type="AlphaFoldDB" id="A0A1D1ZM00"/>
<dbReference type="GO" id="GO:0009690">
    <property type="term" value="P:cytokinin metabolic process"/>
    <property type="evidence" value="ECO:0007669"/>
    <property type="project" value="InterPro"/>
</dbReference>
<evidence type="ECO:0000256" key="4">
    <source>
        <dbReference type="ARBA" id="ARBA00022630"/>
    </source>
</evidence>
<dbReference type="InterPro" id="IPR006094">
    <property type="entry name" value="Oxid_FAD_bind_N"/>
</dbReference>
<dbReference type="InterPro" id="IPR016166">
    <property type="entry name" value="FAD-bd_PCMH"/>
</dbReference>
<dbReference type="GO" id="GO:0019139">
    <property type="term" value="F:cytokinin dehydrogenase activity"/>
    <property type="evidence" value="ECO:0007669"/>
    <property type="project" value="UniProtKB-EC"/>
</dbReference>
<accession>A0A1D1ZM00</accession>
<dbReference type="Pfam" id="PF09265">
    <property type="entry name" value="Cytokin-bind"/>
    <property type="match status" value="1"/>
</dbReference>
<keyword evidence="5" id="KW-0274">FAD</keyword>
<feature type="domain" description="FAD-binding PCMH-type" evidence="7">
    <location>
        <begin position="64"/>
        <end position="239"/>
    </location>
</feature>
<sequence>MIACLEQRFLPESEATAGSSCGDDAREDEADLALLRGLELQGSVELPCASSQPPPAATDFGGIYQLLPVAVVRPSTAEDVVSVVRLAARSPRLTVAARGNGHSVYGQAMAAGGVVLEMRPSMAELELVPGESPAVRAGAGALWEEVLEWCVRRHRLAPRSWTDYLSLTVGGTLSVGGISGQAFRFGPQTSNVSELEVVTGTGHALVCSESRNSDLFFAALGGLGQFGVITRATIPLHPAPDMVRWMRVVYAEFGKYAEDAEWLVSGAAAEAGSTFDYVEGFAFVNGDDPVNGWDSVPLEPGQRFDPALVPPGAGPVLYSLEVALHYDISHAPDAVDKRAEGMLGRLRHVRGLEFRADLSYVGFLSRVKRAEAAAKAGGIWDGAPHPWLNLLVSKADIADFDLQVFKGILRHGIGGPMLVYPLLKSKWDPRASVALPAGEVFYLVALLRFNRPFPEGPAAEELLEQNREVVACCAARRYDFKLYVPHHRCQEEWRPHFGERWPRFVDRKAQYDPMAILSPGQRIFSRSPEPLAQQVT</sequence>
<evidence type="ECO:0000256" key="2">
    <source>
        <dbReference type="ARBA" id="ARBA00005466"/>
    </source>
</evidence>
<dbReference type="Gene3D" id="3.40.462.10">
    <property type="entry name" value="FAD-linked oxidases, C-terminal domain"/>
    <property type="match status" value="1"/>
</dbReference>
<evidence type="ECO:0000256" key="3">
    <source>
        <dbReference type="ARBA" id="ARBA00011928"/>
    </source>
</evidence>
<organism evidence="8">
    <name type="scientific">Anthurium amnicola</name>
    <dbReference type="NCBI Taxonomy" id="1678845"/>
    <lineage>
        <taxon>Eukaryota</taxon>
        <taxon>Viridiplantae</taxon>
        <taxon>Streptophyta</taxon>
        <taxon>Embryophyta</taxon>
        <taxon>Tracheophyta</taxon>
        <taxon>Spermatophyta</taxon>
        <taxon>Magnoliopsida</taxon>
        <taxon>Liliopsida</taxon>
        <taxon>Araceae</taxon>
        <taxon>Pothoideae</taxon>
        <taxon>Potheae</taxon>
        <taxon>Anthurium</taxon>
    </lineage>
</organism>
<keyword evidence="6" id="KW-0560">Oxidoreductase</keyword>
<dbReference type="PROSITE" id="PS51387">
    <property type="entry name" value="FAD_PCMH"/>
    <property type="match status" value="1"/>
</dbReference>
<dbReference type="Pfam" id="PF01565">
    <property type="entry name" value="FAD_binding_4"/>
    <property type="match status" value="1"/>
</dbReference>
<gene>
    <name evidence="8" type="primary">CKX7_0</name>
    <name evidence="8" type="ORF">g.107213</name>
</gene>
<evidence type="ECO:0000313" key="8">
    <source>
        <dbReference type="EMBL" id="JAT67889.1"/>
    </source>
</evidence>
<evidence type="ECO:0000256" key="1">
    <source>
        <dbReference type="ARBA" id="ARBA00001974"/>
    </source>
</evidence>
<dbReference type="InterPro" id="IPR016167">
    <property type="entry name" value="FAD-bd_PCMH_sub1"/>
</dbReference>
<comment type="similarity">
    <text evidence="2">Belongs to the oxygen-dependent FAD-linked oxidoreductase family.</text>
</comment>
<dbReference type="PANTHER" id="PTHR13878:SF112">
    <property type="entry name" value="CYTOKININ DEHYDROGENASE 7"/>
    <property type="match status" value="1"/>
</dbReference>
<reference evidence="8" key="1">
    <citation type="submission" date="2015-07" db="EMBL/GenBank/DDBJ databases">
        <title>Transcriptome Assembly of Anthurium amnicola.</title>
        <authorList>
            <person name="Suzuki J."/>
        </authorList>
    </citation>
    <scope>NUCLEOTIDE SEQUENCE</scope>
</reference>
<dbReference type="InterPro" id="IPR036318">
    <property type="entry name" value="FAD-bd_PCMH-like_sf"/>
</dbReference>
<dbReference type="SUPFAM" id="SSF56176">
    <property type="entry name" value="FAD-binding/transporter-associated domain-like"/>
    <property type="match status" value="1"/>
</dbReference>
<dbReference type="EMBL" id="GDJX01000047">
    <property type="protein sequence ID" value="JAT67889.1"/>
    <property type="molecule type" value="Transcribed_RNA"/>
</dbReference>
<protein>
    <recommendedName>
        <fullName evidence="3">cytokinin dehydrogenase</fullName>
        <ecNumber evidence="3">1.5.99.12</ecNumber>
    </recommendedName>
</protein>
<proteinExistence type="inferred from homology"/>
<evidence type="ECO:0000256" key="6">
    <source>
        <dbReference type="ARBA" id="ARBA00023002"/>
    </source>
</evidence>
<dbReference type="InterPro" id="IPR016169">
    <property type="entry name" value="FAD-bd_PCMH_sub2"/>
</dbReference>
<evidence type="ECO:0000259" key="7">
    <source>
        <dbReference type="PROSITE" id="PS51387"/>
    </source>
</evidence>
<dbReference type="Gene3D" id="3.30.43.10">
    <property type="entry name" value="Uridine Diphospho-n-acetylenolpyruvylglucosamine Reductase, domain 2"/>
    <property type="match status" value="1"/>
</dbReference>